<accession>A0A059CUG9</accession>
<protein>
    <submittedName>
        <fullName evidence="1">Uncharacterized protein</fullName>
    </submittedName>
</protein>
<dbReference type="InParanoid" id="A0A059CUG9"/>
<sequence length="89" mass="9854">MLHSVSPGCALVVAGAVDLEEAVFDFRNGCLLLFPIPLASNQREPDCCWFELPQTFLFPGSVLRPATWTSEMLYWGISSTSDFFLLSPP</sequence>
<dbReference type="EMBL" id="KK198755">
    <property type="protein sequence ID" value="KCW82002.1"/>
    <property type="molecule type" value="Genomic_DNA"/>
</dbReference>
<organism evidence="1">
    <name type="scientific">Eucalyptus grandis</name>
    <name type="common">Flooded gum</name>
    <dbReference type="NCBI Taxonomy" id="71139"/>
    <lineage>
        <taxon>Eukaryota</taxon>
        <taxon>Viridiplantae</taxon>
        <taxon>Streptophyta</taxon>
        <taxon>Embryophyta</taxon>
        <taxon>Tracheophyta</taxon>
        <taxon>Spermatophyta</taxon>
        <taxon>Magnoliopsida</taxon>
        <taxon>eudicotyledons</taxon>
        <taxon>Gunneridae</taxon>
        <taxon>Pentapetalae</taxon>
        <taxon>rosids</taxon>
        <taxon>malvids</taxon>
        <taxon>Myrtales</taxon>
        <taxon>Myrtaceae</taxon>
        <taxon>Myrtoideae</taxon>
        <taxon>Eucalypteae</taxon>
        <taxon>Eucalyptus</taxon>
    </lineage>
</organism>
<evidence type="ECO:0000313" key="1">
    <source>
        <dbReference type="EMBL" id="KCW82002.1"/>
    </source>
</evidence>
<reference evidence="1" key="1">
    <citation type="submission" date="2013-07" db="EMBL/GenBank/DDBJ databases">
        <title>The genome of Eucalyptus grandis.</title>
        <authorList>
            <person name="Schmutz J."/>
            <person name="Hayes R."/>
            <person name="Myburg A."/>
            <person name="Tuskan G."/>
            <person name="Grattapaglia D."/>
            <person name="Rokhsar D.S."/>
        </authorList>
    </citation>
    <scope>NUCLEOTIDE SEQUENCE</scope>
    <source>
        <tissue evidence="1">Leaf extractions</tissue>
    </source>
</reference>
<dbReference type="AlphaFoldDB" id="A0A059CUG9"/>
<name>A0A059CUG9_EUCGR</name>
<gene>
    <name evidence="1" type="ORF">EUGRSUZ_C03367</name>
</gene>
<proteinExistence type="predicted"/>
<dbReference type="Gramene" id="KCW82002">
    <property type="protein sequence ID" value="KCW82002"/>
    <property type="gene ID" value="EUGRSUZ_C03367"/>
</dbReference>